<evidence type="ECO:0000256" key="7">
    <source>
        <dbReference type="ARBA" id="ARBA00022989"/>
    </source>
</evidence>
<accession>A0A0D1YUI4</accession>
<dbReference type="InterPro" id="IPR003445">
    <property type="entry name" value="Cat_transpt"/>
</dbReference>
<evidence type="ECO:0000256" key="9">
    <source>
        <dbReference type="ARBA" id="ARBA00023136"/>
    </source>
</evidence>
<feature type="transmembrane region" description="Helical" evidence="10">
    <location>
        <begin position="668"/>
        <end position="686"/>
    </location>
</feature>
<dbReference type="OrthoDB" id="9999863at2759"/>
<dbReference type="PANTHER" id="PTHR31064">
    <property type="entry name" value="POTASSIUM TRANSPORT PROTEIN DDB_G0292412-RELATED"/>
    <property type="match status" value="1"/>
</dbReference>
<evidence type="ECO:0000256" key="10">
    <source>
        <dbReference type="PIRNR" id="PIRNR002450"/>
    </source>
</evidence>
<keyword evidence="8 10" id="KW-0406">Ion transport</keyword>
<dbReference type="STRING" id="1016849.A0A0D1YUI4"/>
<evidence type="ECO:0000256" key="6">
    <source>
        <dbReference type="ARBA" id="ARBA00022958"/>
    </source>
</evidence>
<keyword evidence="4 10" id="KW-0633">Potassium transport</keyword>
<organism evidence="12 13">
    <name type="scientific">Exophiala sideris</name>
    <dbReference type="NCBI Taxonomy" id="1016849"/>
    <lineage>
        <taxon>Eukaryota</taxon>
        <taxon>Fungi</taxon>
        <taxon>Dikarya</taxon>
        <taxon>Ascomycota</taxon>
        <taxon>Pezizomycotina</taxon>
        <taxon>Eurotiomycetes</taxon>
        <taxon>Chaetothyriomycetidae</taxon>
        <taxon>Chaetothyriales</taxon>
        <taxon>Herpotrichiellaceae</taxon>
        <taxon>Exophiala</taxon>
    </lineage>
</organism>
<dbReference type="EMBL" id="KN846951">
    <property type="protein sequence ID" value="KIV86262.1"/>
    <property type="molecule type" value="Genomic_DNA"/>
</dbReference>
<keyword evidence="5 10" id="KW-0812">Transmembrane</keyword>
<keyword evidence="3 10" id="KW-0813">Transport</keyword>
<comment type="subcellular location">
    <subcellularLocation>
        <location evidence="1">Membrane</location>
        <topology evidence="1">Multi-pass membrane protein</topology>
    </subcellularLocation>
</comment>
<feature type="region of interest" description="Disordered" evidence="11">
    <location>
        <begin position="168"/>
        <end position="294"/>
    </location>
</feature>
<evidence type="ECO:0000313" key="12">
    <source>
        <dbReference type="EMBL" id="KIV86262.1"/>
    </source>
</evidence>
<evidence type="ECO:0000256" key="3">
    <source>
        <dbReference type="ARBA" id="ARBA00022448"/>
    </source>
</evidence>
<feature type="compositionally biased region" description="Polar residues" evidence="11">
    <location>
        <begin position="278"/>
        <end position="294"/>
    </location>
</feature>
<evidence type="ECO:0000256" key="4">
    <source>
        <dbReference type="ARBA" id="ARBA00022538"/>
    </source>
</evidence>
<feature type="compositionally biased region" description="Polar residues" evidence="11">
    <location>
        <begin position="333"/>
        <end position="351"/>
    </location>
</feature>
<dbReference type="InterPro" id="IPR004773">
    <property type="entry name" value="K/Na_transp_Trk1/HKT1"/>
</dbReference>
<evidence type="ECO:0000256" key="2">
    <source>
        <dbReference type="ARBA" id="ARBA00009137"/>
    </source>
</evidence>
<evidence type="ECO:0000256" key="11">
    <source>
        <dbReference type="SAM" id="MobiDB-lite"/>
    </source>
</evidence>
<feature type="transmembrane region" description="Helical" evidence="10">
    <location>
        <begin position="544"/>
        <end position="564"/>
    </location>
</feature>
<protein>
    <recommendedName>
        <fullName evidence="10">Potassium transport protein</fullName>
    </recommendedName>
</protein>
<feature type="transmembrane region" description="Helical" evidence="10">
    <location>
        <begin position="90"/>
        <end position="115"/>
    </location>
</feature>
<dbReference type="GO" id="GO:0140107">
    <property type="term" value="F:high-affinity potassium ion transmembrane transporter activity"/>
    <property type="evidence" value="ECO:0007669"/>
    <property type="project" value="TreeGrafter"/>
</dbReference>
<comment type="similarity">
    <text evidence="2 10">Belongs to the TrkH potassium transport family.</text>
</comment>
<name>A0A0D1YUI4_9EURO</name>
<dbReference type="PIRSF" id="PIRSF002450">
    <property type="entry name" value="K+_transpter_TRK"/>
    <property type="match status" value="1"/>
</dbReference>
<feature type="region of interest" description="Disordered" evidence="11">
    <location>
        <begin position="810"/>
        <end position="844"/>
    </location>
</feature>
<feature type="transmembrane region" description="Helical" evidence="10">
    <location>
        <begin position="692"/>
        <end position="714"/>
    </location>
</feature>
<dbReference type="GO" id="GO:1990573">
    <property type="term" value="P:potassium ion import across plasma membrane"/>
    <property type="evidence" value="ECO:0007669"/>
    <property type="project" value="TreeGrafter"/>
</dbReference>
<feature type="compositionally biased region" description="Basic and acidic residues" evidence="11">
    <location>
        <begin position="220"/>
        <end position="246"/>
    </location>
</feature>
<evidence type="ECO:0000256" key="8">
    <source>
        <dbReference type="ARBA" id="ARBA00023065"/>
    </source>
</evidence>
<dbReference type="InterPro" id="IPR015958">
    <property type="entry name" value="Trk1_fungi"/>
</dbReference>
<gene>
    <name evidence="12" type="ORF">PV11_01881</name>
</gene>
<dbReference type="Proteomes" id="UP000053599">
    <property type="component" value="Unassembled WGS sequence"/>
</dbReference>
<dbReference type="GO" id="GO:0005886">
    <property type="term" value="C:plasma membrane"/>
    <property type="evidence" value="ECO:0007669"/>
    <property type="project" value="InterPro"/>
</dbReference>
<feature type="transmembrane region" description="Helical" evidence="10">
    <location>
        <begin position="481"/>
        <end position="498"/>
    </location>
</feature>
<evidence type="ECO:0000256" key="5">
    <source>
        <dbReference type="ARBA" id="ARBA00022692"/>
    </source>
</evidence>
<evidence type="ECO:0000313" key="13">
    <source>
        <dbReference type="Proteomes" id="UP000053599"/>
    </source>
</evidence>
<dbReference type="InterPro" id="IPR051143">
    <property type="entry name" value="TrkH_K-transport"/>
</dbReference>
<dbReference type="Pfam" id="PF02386">
    <property type="entry name" value="TrkH"/>
    <property type="match status" value="1"/>
</dbReference>
<feature type="compositionally biased region" description="Basic and acidic residues" evidence="11">
    <location>
        <begin position="168"/>
        <end position="180"/>
    </location>
</feature>
<feature type="transmembrane region" description="Helical" evidence="10">
    <location>
        <begin position="606"/>
        <end position="626"/>
    </location>
</feature>
<keyword evidence="6 10" id="KW-0630">Potassium</keyword>
<reference evidence="12 13" key="1">
    <citation type="submission" date="2015-01" db="EMBL/GenBank/DDBJ databases">
        <title>The Genome Sequence of Exophiala sideris CBS121828.</title>
        <authorList>
            <consortium name="The Broad Institute Genomics Platform"/>
            <person name="Cuomo C."/>
            <person name="de Hoog S."/>
            <person name="Gorbushina A."/>
            <person name="Stielow B."/>
            <person name="Teixiera M."/>
            <person name="Abouelleil A."/>
            <person name="Chapman S.B."/>
            <person name="Priest M."/>
            <person name="Young S.K."/>
            <person name="Wortman J."/>
            <person name="Nusbaum C."/>
            <person name="Birren B."/>
        </authorList>
    </citation>
    <scope>NUCLEOTIDE SEQUENCE [LARGE SCALE GENOMIC DNA]</scope>
    <source>
        <strain evidence="12 13">CBS 121828</strain>
    </source>
</reference>
<feature type="transmembrane region" description="Helical" evidence="10">
    <location>
        <begin position="411"/>
        <end position="435"/>
    </location>
</feature>
<proteinExistence type="inferred from homology"/>
<evidence type="ECO:0000256" key="1">
    <source>
        <dbReference type="ARBA" id="ARBA00004141"/>
    </source>
</evidence>
<keyword evidence="7 10" id="KW-1133">Transmembrane helix</keyword>
<dbReference type="PANTHER" id="PTHR31064:SF30">
    <property type="entry name" value="HIGH-AFFINITY POTASSIUM TRANSPORT PROTEIN-RELATED"/>
    <property type="match status" value="1"/>
</dbReference>
<sequence length="861" mass="96893">MAANMWRKTALEFWGFCKRNLVPDLFIKRRFNFITIHYLYLMGMALVLSVIIYVQGGMAYIDALFFASGACTQSGLNTIDVDLITTGQQFMLFLGGMLCNPIVIHSVVVFVRLYWFEKRFKDVVQSSMNLRRTKSRSRNNTMARDDPEAGTQTLGVNGQAIKILRHTGHNDGQHSIEKVEIGPQPNEKATDDSSNTSQRESDDMKDPDSDDPLRLQSTRSTDDVRIPSHLSPEQHIRFLERQRNPDDTTALRIPSPREFELGGRPENVRDSIDERLQRSVTTNPNLETSNQKTSMDFNSGAEGAAPSHIVFDEPRHIRERGDRATTFPRVGTRQSTVPRDTYDPSSQGTNPRMRRSSTFRTLQRSNTGRTLEQAPYLSWEPTIGRNSFFIGLTEEQREELGGIEYRALKTLALILIGYFFAFHLLGMVCLIPWIYHTSYSQVVTSQGQGRAWWGIFTAASAFNDLGFTLTNNSMIAFGRAVFPMLLMTFLIIIGNTGFPCMLRFVIWAISKVTPYGGAVWEELQFLLDHPRRCFTLLFPREATWWLFFILVVLNGLDLIFFIILDLHDSTITQIPGGLRLVDGLFQAASTRTAGFSVVNLADLHPAIQVSYLIMMYISVFPIAISMRRTNVYEEKSLGIYNSTGEDDEDDKEPSYVGAHLRKQLSFDLWYIFLGLFIIAIVEGGQLQNTNEAAFTLFSVLFEIVSAYGTVGLSLGYPTINASFSAEFHVLSKLIIISMQIRGRHRGLPYELDRAILLPSESLQAKEAKEAERVLRRRRSSLGGMSTMSAVDGNMEGRQFRAETGLGTAFQFNPDGGSPRPRGNTNISNTSSEHKDGHIPSARHGLGNVMFNLANNVSSIKE</sequence>
<feature type="region of interest" description="Disordered" evidence="11">
    <location>
        <begin position="333"/>
        <end position="357"/>
    </location>
</feature>
<feature type="region of interest" description="Disordered" evidence="11">
    <location>
        <begin position="131"/>
        <end position="154"/>
    </location>
</feature>
<feature type="compositionally biased region" description="Basic and acidic residues" evidence="11">
    <location>
        <begin position="255"/>
        <end position="277"/>
    </location>
</feature>
<feature type="transmembrane region" description="Helical" evidence="10">
    <location>
        <begin position="38"/>
        <end position="56"/>
    </location>
</feature>
<dbReference type="AlphaFoldDB" id="A0A0D1YUI4"/>
<dbReference type="HOGENOM" id="CLU_005947_3_0_1"/>
<dbReference type="GO" id="GO:0030007">
    <property type="term" value="P:intracellular potassium ion homeostasis"/>
    <property type="evidence" value="ECO:0007669"/>
    <property type="project" value="UniProtKB-UniRule"/>
</dbReference>
<feature type="compositionally biased region" description="Basic and acidic residues" evidence="11">
    <location>
        <begin position="199"/>
        <end position="213"/>
    </location>
</feature>
<keyword evidence="9 10" id="KW-0472">Membrane</keyword>
<dbReference type="NCBIfam" id="TIGR00934">
    <property type="entry name" value="2a38euk"/>
    <property type="match status" value="1"/>
</dbReference>